<protein>
    <recommendedName>
        <fullName evidence="6">Cytochrome P450</fullName>
    </recommendedName>
</protein>
<dbReference type="Proteomes" id="UP001438707">
    <property type="component" value="Unassembled WGS sequence"/>
</dbReference>
<evidence type="ECO:0000313" key="4">
    <source>
        <dbReference type="EMBL" id="KAK9838648.1"/>
    </source>
</evidence>
<feature type="binding site" description="axial binding residue" evidence="3">
    <location>
        <position position="459"/>
    </location>
    <ligand>
        <name>heme</name>
        <dbReference type="ChEBI" id="CHEBI:30413"/>
    </ligand>
    <ligandPart>
        <name>Fe</name>
        <dbReference type="ChEBI" id="CHEBI:18248"/>
    </ligandPart>
</feature>
<dbReference type="GO" id="GO:0005506">
    <property type="term" value="F:iron ion binding"/>
    <property type="evidence" value="ECO:0007669"/>
    <property type="project" value="InterPro"/>
</dbReference>
<evidence type="ECO:0000256" key="1">
    <source>
        <dbReference type="ARBA" id="ARBA00022723"/>
    </source>
</evidence>
<proteinExistence type="predicted"/>
<keyword evidence="3" id="KW-0349">Heme</keyword>
<dbReference type="Gene3D" id="1.10.630.10">
    <property type="entry name" value="Cytochrome P450"/>
    <property type="match status" value="1"/>
</dbReference>
<evidence type="ECO:0000256" key="3">
    <source>
        <dbReference type="PIRSR" id="PIRSR602401-1"/>
    </source>
</evidence>
<keyword evidence="1 3" id="KW-0479">Metal-binding</keyword>
<organism evidence="4 5">
    <name type="scientific">Apatococcus lobatus</name>
    <dbReference type="NCBI Taxonomy" id="904363"/>
    <lineage>
        <taxon>Eukaryota</taxon>
        <taxon>Viridiplantae</taxon>
        <taxon>Chlorophyta</taxon>
        <taxon>core chlorophytes</taxon>
        <taxon>Trebouxiophyceae</taxon>
        <taxon>Chlorellales</taxon>
        <taxon>Chlorellaceae</taxon>
        <taxon>Apatococcus</taxon>
    </lineage>
</organism>
<comment type="cofactor">
    <cofactor evidence="3">
        <name>heme</name>
        <dbReference type="ChEBI" id="CHEBI:30413"/>
    </cofactor>
</comment>
<dbReference type="InterPro" id="IPR001128">
    <property type="entry name" value="Cyt_P450"/>
</dbReference>
<reference evidence="4 5" key="1">
    <citation type="journal article" date="2024" name="Nat. Commun.">
        <title>Phylogenomics reveals the evolutionary origins of lichenization in chlorophyte algae.</title>
        <authorList>
            <person name="Puginier C."/>
            <person name="Libourel C."/>
            <person name="Otte J."/>
            <person name="Skaloud P."/>
            <person name="Haon M."/>
            <person name="Grisel S."/>
            <person name="Petersen M."/>
            <person name="Berrin J.G."/>
            <person name="Delaux P.M."/>
            <person name="Dal Grande F."/>
            <person name="Keller J."/>
        </authorList>
    </citation>
    <scope>NUCLEOTIDE SEQUENCE [LARGE SCALE GENOMIC DNA]</scope>
    <source>
        <strain evidence="4 5">SAG 2145</strain>
    </source>
</reference>
<dbReference type="PANTHER" id="PTHR24286">
    <property type="entry name" value="CYTOCHROME P450 26"/>
    <property type="match status" value="1"/>
</dbReference>
<gene>
    <name evidence="4" type="ORF">WJX74_000591</name>
</gene>
<dbReference type="SUPFAM" id="SSF48264">
    <property type="entry name" value="Cytochrome P450"/>
    <property type="match status" value="1"/>
</dbReference>
<dbReference type="InterPro" id="IPR036396">
    <property type="entry name" value="Cyt_P450_sf"/>
</dbReference>
<dbReference type="GO" id="GO:0004497">
    <property type="term" value="F:monooxygenase activity"/>
    <property type="evidence" value="ECO:0007669"/>
    <property type="project" value="InterPro"/>
</dbReference>
<dbReference type="PANTHER" id="PTHR24286:SF380">
    <property type="entry name" value="PH DOMAIN-CONTAINING PROTEIN"/>
    <property type="match status" value="1"/>
</dbReference>
<comment type="caution">
    <text evidence="4">The sequence shown here is derived from an EMBL/GenBank/DDBJ whole genome shotgun (WGS) entry which is preliminary data.</text>
</comment>
<name>A0AAW1RZ28_9CHLO</name>
<keyword evidence="5" id="KW-1185">Reference proteome</keyword>
<keyword evidence="2 3" id="KW-0408">Iron</keyword>
<dbReference type="AlphaFoldDB" id="A0AAW1RZ28"/>
<dbReference type="PRINTS" id="PR00463">
    <property type="entry name" value="EP450I"/>
</dbReference>
<dbReference type="EMBL" id="JALJOS010000005">
    <property type="protein sequence ID" value="KAK9838648.1"/>
    <property type="molecule type" value="Genomic_DNA"/>
</dbReference>
<dbReference type="GO" id="GO:0016705">
    <property type="term" value="F:oxidoreductase activity, acting on paired donors, with incorporation or reduction of molecular oxygen"/>
    <property type="evidence" value="ECO:0007669"/>
    <property type="project" value="InterPro"/>
</dbReference>
<sequence length="545" mass="60441">MTTNQLLPISRDFTALAPLKRQEACTRLPIKPAVLHCGAFKLRAAAPDTPTLSQLPEPSGDWKRKIPVIGETFFFTSDAASWARDRVACHGPVFQSHLLGKPTVVVGDLPNWQKALAADFKHLHQKFPESFMKASGSMPMNIKEVHASRRKTIAKAFESEAMAGYLPFMEAILTKYLAIWADKPAGVDLRRAGQTLGFEFAAALVLGQELDEQTRDELSQHYANVIKAFFTIPIDLPFTTFGKALASRTAIQDWIHGNILEELKQYLETHKLQGRRGIIHHFLDCLDTTNVAESDVDQRIADTIQSVILAGNDTTATGMTSLLGIWPSIPQRVKDKLQEEQGMVTRKHGVEMGPKAMAAMPYALSTVKEVLRLLPALPAIWREAVDDFELGGKLIRKGSSVMLMTHPAHAADPKLKSGPSTMEKQMDLNDLEVSFQPERWLQESTRPGLAVWGMGPHTCQGIPLFYQEAKMMVAMLSRKYDVNTLSGPVEWSQLPLINPKNAAHAAIIDLHMKQKLLFVLPAWQSESSALRTAAWFRSGKISALA</sequence>
<evidence type="ECO:0000313" key="5">
    <source>
        <dbReference type="Proteomes" id="UP001438707"/>
    </source>
</evidence>
<dbReference type="GO" id="GO:0020037">
    <property type="term" value="F:heme binding"/>
    <property type="evidence" value="ECO:0007669"/>
    <property type="project" value="InterPro"/>
</dbReference>
<dbReference type="InterPro" id="IPR002401">
    <property type="entry name" value="Cyt_P450_E_grp-I"/>
</dbReference>
<evidence type="ECO:0008006" key="6">
    <source>
        <dbReference type="Google" id="ProtNLM"/>
    </source>
</evidence>
<evidence type="ECO:0000256" key="2">
    <source>
        <dbReference type="ARBA" id="ARBA00023004"/>
    </source>
</evidence>
<accession>A0AAW1RZ28</accession>
<dbReference type="GO" id="GO:0016125">
    <property type="term" value="P:sterol metabolic process"/>
    <property type="evidence" value="ECO:0007669"/>
    <property type="project" value="TreeGrafter"/>
</dbReference>
<dbReference type="Pfam" id="PF00067">
    <property type="entry name" value="p450"/>
    <property type="match status" value="1"/>
</dbReference>